<organism evidence="1">
    <name type="scientific">marine sediment metagenome</name>
    <dbReference type="NCBI Taxonomy" id="412755"/>
    <lineage>
        <taxon>unclassified sequences</taxon>
        <taxon>metagenomes</taxon>
        <taxon>ecological metagenomes</taxon>
    </lineage>
</organism>
<protein>
    <submittedName>
        <fullName evidence="1">Uncharacterized protein</fullName>
    </submittedName>
</protein>
<reference evidence="1" key="1">
    <citation type="journal article" date="2015" name="Nature">
        <title>Complex archaea that bridge the gap between prokaryotes and eukaryotes.</title>
        <authorList>
            <person name="Spang A."/>
            <person name="Saw J.H."/>
            <person name="Jorgensen S.L."/>
            <person name="Zaremba-Niedzwiedzka K."/>
            <person name="Martijn J."/>
            <person name="Lind A.E."/>
            <person name="van Eijk R."/>
            <person name="Schleper C."/>
            <person name="Guy L."/>
            <person name="Ettema T.J."/>
        </authorList>
    </citation>
    <scope>NUCLEOTIDE SEQUENCE</scope>
</reference>
<evidence type="ECO:0000313" key="1">
    <source>
        <dbReference type="EMBL" id="KKM07963.1"/>
    </source>
</evidence>
<comment type="caution">
    <text evidence="1">The sequence shown here is derived from an EMBL/GenBank/DDBJ whole genome shotgun (WGS) entry which is preliminary data.</text>
</comment>
<sequence length="40" mass="4733">MEKEEDIENLRGLIESIEEKLKIELKSRVNDFIPAPPMDY</sequence>
<dbReference type="EMBL" id="LAZR01015658">
    <property type="protein sequence ID" value="KKM07963.1"/>
    <property type="molecule type" value="Genomic_DNA"/>
</dbReference>
<gene>
    <name evidence="1" type="ORF">LCGC14_1728680</name>
</gene>
<proteinExistence type="predicted"/>
<accession>A0A0F9K9Y1</accession>
<name>A0A0F9K9Y1_9ZZZZ</name>
<dbReference type="AlphaFoldDB" id="A0A0F9K9Y1"/>